<keyword evidence="6" id="KW-0479">Metal-binding</keyword>
<evidence type="ECO:0000256" key="10">
    <source>
        <dbReference type="ARBA" id="ARBA00050776"/>
    </source>
</evidence>
<evidence type="ECO:0000256" key="11">
    <source>
        <dbReference type="RuleBase" id="RU004504"/>
    </source>
</evidence>
<dbReference type="GO" id="GO:0031071">
    <property type="term" value="F:cysteine desulfurase activity"/>
    <property type="evidence" value="ECO:0007669"/>
    <property type="project" value="UniProtKB-EC"/>
</dbReference>
<dbReference type="HOGENOM" id="CLU_003433_0_0_10"/>
<dbReference type="EMBL" id="CP001712">
    <property type="protein sequence ID" value="EAR16482.1"/>
    <property type="molecule type" value="Genomic_DNA"/>
</dbReference>
<dbReference type="Gene3D" id="3.40.640.10">
    <property type="entry name" value="Type I PLP-dependent aspartate aminotransferase-like (Major domain)"/>
    <property type="match status" value="1"/>
</dbReference>
<comment type="cofactor">
    <cofactor evidence="1 11">
        <name>pyridoxal 5'-phosphate</name>
        <dbReference type="ChEBI" id="CHEBI:597326"/>
    </cofactor>
</comment>
<evidence type="ECO:0000256" key="3">
    <source>
        <dbReference type="ARBA" id="ARBA00012239"/>
    </source>
</evidence>
<keyword evidence="5" id="KW-0001">2Fe-2S</keyword>
<dbReference type="STRING" id="313596.RB2501_06270"/>
<dbReference type="PROSITE" id="PS00595">
    <property type="entry name" value="AA_TRANSFER_CLASS_5"/>
    <property type="match status" value="1"/>
</dbReference>
<evidence type="ECO:0000313" key="14">
    <source>
        <dbReference type="Proteomes" id="UP000009049"/>
    </source>
</evidence>
<dbReference type="PANTHER" id="PTHR11601:SF34">
    <property type="entry name" value="CYSTEINE DESULFURASE"/>
    <property type="match status" value="1"/>
</dbReference>
<evidence type="ECO:0000256" key="5">
    <source>
        <dbReference type="ARBA" id="ARBA00022714"/>
    </source>
</evidence>
<dbReference type="InterPro" id="IPR000192">
    <property type="entry name" value="Aminotrans_V_dom"/>
</dbReference>
<evidence type="ECO:0000256" key="1">
    <source>
        <dbReference type="ARBA" id="ARBA00001933"/>
    </source>
</evidence>
<evidence type="ECO:0000256" key="2">
    <source>
        <dbReference type="ARBA" id="ARBA00006490"/>
    </source>
</evidence>
<dbReference type="InterPro" id="IPR015422">
    <property type="entry name" value="PyrdxlP-dep_Trfase_small"/>
</dbReference>
<feature type="domain" description="Aminotransferase class V" evidence="12">
    <location>
        <begin position="9"/>
        <end position="354"/>
    </location>
</feature>
<dbReference type="FunFam" id="3.40.640.10:FF:000003">
    <property type="entry name" value="Cysteine desulfurase IscS"/>
    <property type="match status" value="1"/>
</dbReference>
<dbReference type="PANTHER" id="PTHR11601">
    <property type="entry name" value="CYSTEINE DESULFURYLASE FAMILY MEMBER"/>
    <property type="match status" value="1"/>
</dbReference>
<evidence type="ECO:0000256" key="6">
    <source>
        <dbReference type="ARBA" id="ARBA00022723"/>
    </source>
</evidence>
<keyword evidence="7" id="KW-0663">Pyridoxal phosphate</keyword>
<dbReference type="SUPFAM" id="SSF53383">
    <property type="entry name" value="PLP-dependent transferases"/>
    <property type="match status" value="1"/>
</dbReference>
<dbReference type="RefSeq" id="WP_015753239.1">
    <property type="nucleotide sequence ID" value="NC_013222.1"/>
</dbReference>
<dbReference type="InterPro" id="IPR020578">
    <property type="entry name" value="Aminotrans_V_PyrdxlP_BS"/>
</dbReference>
<evidence type="ECO:0000256" key="9">
    <source>
        <dbReference type="ARBA" id="ARBA00023014"/>
    </source>
</evidence>
<dbReference type="AlphaFoldDB" id="A4CHS4"/>
<dbReference type="Pfam" id="PF00266">
    <property type="entry name" value="Aminotran_5"/>
    <property type="match status" value="1"/>
</dbReference>
<dbReference type="Gene3D" id="3.90.1150.10">
    <property type="entry name" value="Aspartate Aminotransferase, domain 1"/>
    <property type="match status" value="1"/>
</dbReference>
<name>A4CHS4_ROBBH</name>
<evidence type="ECO:0000313" key="13">
    <source>
        <dbReference type="EMBL" id="EAR16482.1"/>
    </source>
</evidence>
<comment type="catalytic activity">
    <reaction evidence="10">
        <text>(sulfur carrier)-H + L-cysteine = (sulfur carrier)-SH + L-alanine</text>
        <dbReference type="Rhea" id="RHEA:43892"/>
        <dbReference type="Rhea" id="RHEA-COMP:14737"/>
        <dbReference type="Rhea" id="RHEA-COMP:14739"/>
        <dbReference type="ChEBI" id="CHEBI:29917"/>
        <dbReference type="ChEBI" id="CHEBI:35235"/>
        <dbReference type="ChEBI" id="CHEBI:57972"/>
        <dbReference type="ChEBI" id="CHEBI:64428"/>
        <dbReference type="EC" id="2.8.1.7"/>
    </reaction>
</comment>
<dbReference type="Gene3D" id="1.10.260.50">
    <property type="match status" value="1"/>
</dbReference>
<dbReference type="EC" id="2.8.1.7" evidence="3"/>
<accession>A4CHS4</accession>
<keyword evidence="9" id="KW-0411">Iron-sulfur</keyword>
<dbReference type="PIRSF" id="PIRSF005572">
    <property type="entry name" value="NifS"/>
    <property type="match status" value="1"/>
</dbReference>
<keyword evidence="4" id="KW-0808">Transferase</keyword>
<evidence type="ECO:0000259" key="12">
    <source>
        <dbReference type="Pfam" id="PF00266"/>
    </source>
</evidence>
<evidence type="ECO:0000256" key="7">
    <source>
        <dbReference type="ARBA" id="ARBA00022898"/>
    </source>
</evidence>
<dbReference type="InterPro" id="IPR015421">
    <property type="entry name" value="PyrdxlP-dep_Trfase_major"/>
</dbReference>
<reference evidence="13 14" key="1">
    <citation type="journal article" date="2009" name="J. Bacteriol.">
        <title>Complete genome sequence of Robiginitalea biformata HTCC2501.</title>
        <authorList>
            <person name="Oh H.M."/>
            <person name="Giovannoni S.J."/>
            <person name="Lee K."/>
            <person name="Ferriera S."/>
            <person name="Johnson J."/>
            <person name="Cho J.C."/>
        </authorList>
    </citation>
    <scope>NUCLEOTIDE SEQUENCE [LARGE SCALE GENOMIC DNA]</scope>
    <source>
        <strain evidence="14">ATCC BAA-864 / HTCC2501 / KCTC 12146</strain>
    </source>
</reference>
<sequence>MRDLSKIKYLDSASTTRVDDRVKKAMDPYFSDIFGNASSNHEFGKQARNAVERARGQVARIINAEPSEIIFTSGATESINLAIKGYTEANAHRGNHIITVKTEHKAVLSTCEYLESKGLDVTYLKVDENGLIDLDDLRKAIKESTLLIVIMYVNNEIGIIQPIEEIGKIAQKHNVIFFCDATQAVGKVPVDVLADRIDMLCFSAHKLRGPKGVGILYRKEGLQLTPLIHGGGQENGLRGGTYNTPLIVGMGKACEIANSERIQRVQSIELRRKFIEDFYENNKLGQVNFKEVKRAPHILSISLRNKDAAEFLISNSQKFVASTGSACSSALMEDSHVLNSIPNFNVKSTFRISIA</sequence>
<dbReference type="InterPro" id="IPR016454">
    <property type="entry name" value="Cysteine_dSase"/>
</dbReference>
<evidence type="ECO:0000256" key="4">
    <source>
        <dbReference type="ARBA" id="ARBA00022679"/>
    </source>
</evidence>
<dbReference type="eggNOG" id="COG1104">
    <property type="taxonomic scope" value="Bacteria"/>
</dbReference>
<keyword evidence="8" id="KW-0408">Iron</keyword>
<keyword evidence="14" id="KW-1185">Reference proteome</keyword>
<organism evidence="13 14">
    <name type="scientific">Robiginitalea biformata (strain ATCC BAA-864 / DSM 15991 / KCTC 12146 / HTCC2501)</name>
    <dbReference type="NCBI Taxonomy" id="313596"/>
    <lineage>
        <taxon>Bacteria</taxon>
        <taxon>Pseudomonadati</taxon>
        <taxon>Bacteroidota</taxon>
        <taxon>Flavobacteriia</taxon>
        <taxon>Flavobacteriales</taxon>
        <taxon>Flavobacteriaceae</taxon>
        <taxon>Robiginitalea</taxon>
    </lineage>
</organism>
<gene>
    <name evidence="13" type="ordered locus">RB2501_06270</name>
</gene>
<protein>
    <recommendedName>
        <fullName evidence="3">cysteine desulfurase</fullName>
        <ecNumber evidence="3">2.8.1.7</ecNumber>
    </recommendedName>
</protein>
<dbReference type="InterPro" id="IPR015424">
    <property type="entry name" value="PyrdxlP-dep_Trfase"/>
</dbReference>
<dbReference type="GO" id="GO:0046872">
    <property type="term" value="F:metal ion binding"/>
    <property type="evidence" value="ECO:0007669"/>
    <property type="project" value="UniProtKB-KW"/>
</dbReference>
<evidence type="ECO:0000256" key="8">
    <source>
        <dbReference type="ARBA" id="ARBA00023004"/>
    </source>
</evidence>
<dbReference type="GO" id="GO:0051537">
    <property type="term" value="F:2 iron, 2 sulfur cluster binding"/>
    <property type="evidence" value="ECO:0007669"/>
    <property type="project" value="UniProtKB-KW"/>
</dbReference>
<dbReference type="KEGG" id="rbi:RB2501_06270"/>
<proteinExistence type="inferred from homology"/>
<dbReference type="Proteomes" id="UP000009049">
    <property type="component" value="Chromosome"/>
</dbReference>
<comment type="similarity">
    <text evidence="2">Belongs to the class-V pyridoxal-phosphate-dependent aminotransferase family. NifS/IscS subfamily.</text>
</comment>